<protein>
    <submittedName>
        <fullName evidence="1">Cob(I)alamin adenosyltransferase</fullName>
    </submittedName>
</protein>
<dbReference type="STRING" id="84035.SAMN05660742_101330"/>
<keyword evidence="2" id="KW-1185">Reference proteome</keyword>
<evidence type="ECO:0000313" key="1">
    <source>
        <dbReference type="EMBL" id="SEI87967.1"/>
    </source>
</evidence>
<evidence type="ECO:0000313" key="2">
    <source>
        <dbReference type="Proteomes" id="UP000199662"/>
    </source>
</evidence>
<gene>
    <name evidence="1" type="ORF">SAMN05660742_101330</name>
</gene>
<dbReference type="GO" id="GO:0005524">
    <property type="term" value="F:ATP binding"/>
    <property type="evidence" value="ECO:0007669"/>
    <property type="project" value="InterPro"/>
</dbReference>
<reference evidence="1 2" key="1">
    <citation type="submission" date="2016-10" db="EMBL/GenBank/DDBJ databases">
        <authorList>
            <person name="de Groot N.N."/>
        </authorList>
    </citation>
    <scope>NUCLEOTIDE SEQUENCE [LARGE SCALE GENOMIC DNA]</scope>
    <source>
        <strain evidence="1 2">DSM 2179</strain>
    </source>
</reference>
<dbReference type="InterPro" id="IPR027417">
    <property type="entry name" value="P-loop_NTPase"/>
</dbReference>
<dbReference type="PANTHER" id="PTHR46638">
    <property type="entry name" value="CORRINOID ADENOSYLTRANSFERASE"/>
    <property type="match status" value="1"/>
</dbReference>
<proteinExistence type="predicted"/>
<sequence length="190" mass="21319">MIQIYTGTGKGKTTAAIGLTIRALGADKRIFFMQFMKGLAYSEQNILKNLSKNLVLKTTGKPFFIAEEGMLPEKQKKDWGDEVVIFPAGKPPADYIALMEAGFQEVVEAALAKKYDMLILDEINVALFFKLLSRKTVEQFLLICPPEIEIVMTGRNAPAWLIARADLVTEMQEIKHYYTKGIQARLGIEN</sequence>
<dbReference type="RefSeq" id="WP_091828604.1">
    <property type="nucleotide sequence ID" value="NZ_FNZK01000001.1"/>
</dbReference>
<dbReference type="GO" id="GO:0008817">
    <property type="term" value="F:corrinoid adenosyltransferase activity"/>
    <property type="evidence" value="ECO:0007669"/>
    <property type="project" value="InterPro"/>
</dbReference>
<dbReference type="PIRSF" id="PIRSF015617">
    <property type="entry name" value="Adensltrnsf_CobA"/>
    <property type="match status" value="1"/>
</dbReference>
<dbReference type="GO" id="GO:0009236">
    <property type="term" value="P:cobalamin biosynthetic process"/>
    <property type="evidence" value="ECO:0007669"/>
    <property type="project" value="InterPro"/>
</dbReference>
<keyword evidence="1" id="KW-0808">Transferase</keyword>
<dbReference type="Pfam" id="PF02572">
    <property type="entry name" value="CobA_CobO_BtuR"/>
    <property type="match status" value="1"/>
</dbReference>
<name>A0A1H6UE72_9FIRM</name>
<dbReference type="PANTHER" id="PTHR46638:SF1">
    <property type="entry name" value="CORRINOID ADENOSYLTRANSFERASE"/>
    <property type="match status" value="1"/>
</dbReference>
<dbReference type="Gene3D" id="3.40.50.300">
    <property type="entry name" value="P-loop containing nucleotide triphosphate hydrolases"/>
    <property type="match status" value="1"/>
</dbReference>
<accession>A0A1H6UE72</accession>
<dbReference type="EMBL" id="FNZK01000001">
    <property type="protein sequence ID" value="SEI87967.1"/>
    <property type="molecule type" value="Genomic_DNA"/>
</dbReference>
<dbReference type="InterPro" id="IPR003724">
    <property type="entry name" value="CblAdoTrfase_CobA"/>
</dbReference>
<dbReference type="Proteomes" id="UP000199662">
    <property type="component" value="Unassembled WGS sequence"/>
</dbReference>
<organism evidence="1 2">
    <name type="scientific">Propionispira arboris</name>
    <dbReference type="NCBI Taxonomy" id="84035"/>
    <lineage>
        <taxon>Bacteria</taxon>
        <taxon>Bacillati</taxon>
        <taxon>Bacillota</taxon>
        <taxon>Negativicutes</taxon>
        <taxon>Selenomonadales</taxon>
        <taxon>Selenomonadaceae</taxon>
        <taxon>Propionispira</taxon>
    </lineage>
</organism>
<dbReference type="AlphaFoldDB" id="A0A1H6UE72"/>
<dbReference type="SUPFAM" id="SSF52540">
    <property type="entry name" value="P-loop containing nucleoside triphosphate hydrolases"/>
    <property type="match status" value="1"/>
</dbReference>